<dbReference type="InterPro" id="IPR006683">
    <property type="entry name" value="Thioestr_dom"/>
</dbReference>
<dbReference type="PANTHER" id="PTHR43080">
    <property type="entry name" value="CBS DOMAIN-CONTAINING PROTEIN CBSX3, MITOCHONDRIAL"/>
    <property type="match status" value="1"/>
</dbReference>
<feature type="region of interest" description="Disordered" evidence="6">
    <location>
        <begin position="1"/>
        <end position="25"/>
    </location>
</feature>
<dbReference type="Proteomes" id="UP000267798">
    <property type="component" value="Unassembled WGS sequence"/>
</dbReference>
<dbReference type="InterPro" id="IPR036388">
    <property type="entry name" value="WH-like_DNA-bd_sf"/>
</dbReference>
<dbReference type="Gene3D" id="3.10.129.10">
    <property type="entry name" value="Hotdog Thioesterase"/>
    <property type="match status" value="1"/>
</dbReference>
<name>A0A3A6PQH7_9BACL</name>
<dbReference type="SUPFAM" id="SSF46785">
    <property type="entry name" value="Winged helix' DNA-binding domain"/>
    <property type="match status" value="1"/>
</dbReference>
<keyword evidence="2 5" id="KW-0129">CBS domain</keyword>
<evidence type="ECO:0000256" key="3">
    <source>
        <dbReference type="ARBA" id="ARBA00023125"/>
    </source>
</evidence>
<feature type="domain" description="CBS" evidence="7">
    <location>
        <begin position="219"/>
        <end position="276"/>
    </location>
</feature>
<evidence type="ECO:0000313" key="9">
    <source>
        <dbReference type="Proteomes" id="UP000267798"/>
    </source>
</evidence>
<feature type="domain" description="CBS" evidence="7">
    <location>
        <begin position="278"/>
        <end position="336"/>
    </location>
</feature>
<dbReference type="Pfam" id="PF00571">
    <property type="entry name" value="CBS"/>
    <property type="match status" value="2"/>
</dbReference>
<dbReference type="SUPFAM" id="SSF54637">
    <property type="entry name" value="Thioesterase/thiol ester dehydrase-isomerase"/>
    <property type="match status" value="1"/>
</dbReference>
<dbReference type="Gene3D" id="1.10.10.10">
    <property type="entry name" value="Winged helix-like DNA-binding domain superfamily/Winged helix DNA-binding domain"/>
    <property type="match status" value="1"/>
</dbReference>
<evidence type="ECO:0000256" key="6">
    <source>
        <dbReference type="SAM" id="MobiDB-lite"/>
    </source>
</evidence>
<dbReference type="Pfam" id="PF07085">
    <property type="entry name" value="DRTGG"/>
    <property type="match status" value="1"/>
</dbReference>
<dbReference type="InterPro" id="IPR010766">
    <property type="entry name" value="DRTGG"/>
</dbReference>
<organism evidence="8 9">
    <name type="scientific">Paenibacillus pinisoli</name>
    <dbReference type="NCBI Taxonomy" id="1276110"/>
    <lineage>
        <taxon>Bacteria</taxon>
        <taxon>Bacillati</taxon>
        <taxon>Bacillota</taxon>
        <taxon>Bacilli</taxon>
        <taxon>Bacillales</taxon>
        <taxon>Paenibacillaceae</taxon>
        <taxon>Paenibacillus</taxon>
    </lineage>
</organism>
<dbReference type="Gene3D" id="3.10.580.10">
    <property type="entry name" value="CBS-domain"/>
    <property type="match status" value="1"/>
</dbReference>
<sequence>MAYNGAIEEGTHVSTIHESGNDTTTKHEQILQHIQSLKIGTKISVRAIAKELSVSEGTVYKAFKEAEASGLVSTKERIGTVRIDRKRRDALDQLTFGEVAQIVEGRLFGGVDGLDKTLHKFVIGAMELEAMLRYIDQGSLLIVGNRVNVHRRALEQGAGVLITGGFEPSEEVIALADELSLPILSSRHDTYTVASMINRAMYDRLIKRKIMLIEDIVTFSRPADVLRTGAMVADYNKLSKETGYSRFPVVDDRGRVIGMMTAKDAVGSKEDIPVDKAMTRQPITAAPNITVTSAAHTMAAEGIDLLPIVDRHRKLLGVVTRQEVLDAMRFAGKQPESGQTFEDLMWAGFIQTEESSPDDAGISYKGAITPQMSGTLGMASEGLLTTLMALAARRMIRDTGKRDFLLESMTSYYVRPVQIDSEVVIKPRPLELSRKFSKLEIEVLDRQGLAAKAMLTAQMIDPY</sequence>
<dbReference type="EMBL" id="QXQB01000001">
    <property type="protein sequence ID" value="RJX41856.1"/>
    <property type="molecule type" value="Genomic_DNA"/>
</dbReference>
<dbReference type="OrthoDB" id="1790451at2"/>
<evidence type="ECO:0000256" key="4">
    <source>
        <dbReference type="ARBA" id="ARBA00023163"/>
    </source>
</evidence>
<dbReference type="InterPro" id="IPR029069">
    <property type="entry name" value="HotDog_dom_sf"/>
</dbReference>
<dbReference type="SUPFAM" id="SSF54631">
    <property type="entry name" value="CBS-domain pair"/>
    <property type="match status" value="1"/>
</dbReference>
<dbReference type="SUPFAM" id="SSF75138">
    <property type="entry name" value="HprK N-terminal domain-like"/>
    <property type="match status" value="1"/>
</dbReference>
<gene>
    <name evidence="8" type="ORF">D3P09_05870</name>
</gene>
<dbReference type="InterPro" id="IPR046342">
    <property type="entry name" value="CBS_dom_sf"/>
</dbReference>
<dbReference type="InterPro" id="IPR051257">
    <property type="entry name" value="Diverse_CBS-Domain"/>
</dbReference>
<reference evidence="8 9" key="1">
    <citation type="submission" date="2018-09" db="EMBL/GenBank/DDBJ databases">
        <title>Paenibacillus aracenensis nov. sp. isolated from a cave in southern Spain.</title>
        <authorList>
            <person name="Jurado V."/>
            <person name="Gutierrez-Patricio S."/>
            <person name="Gonzalez-Pimentel J.L."/>
            <person name="Miller A.Z."/>
            <person name="Laiz L."/>
            <person name="Saiz-Jimenez C."/>
        </authorList>
    </citation>
    <scope>NUCLEOTIDE SEQUENCE [LARGE SCALE GENOMIC DNA]</scope>
    <source>
        <strain evidence="8 9">JCM 19203</strain>
    </source>
</reference>
<keyword evidence="4" id="KW-0804">Transcription</keyword>
<keyword evidence="3" id="KW-0238">DNA-binding</keyword>
<evidence type="ECO:0000256" key="1">
    <source>
        <dbReference type="ARBA" id="ARBA00023015"/>
    </source>
</evidence>
<dbReference type="CDD" id="cd03440">
    <property type="entry name" value="hot_dog"/>
    <property type="match status" value="1"/>
</dbReference>
<dbReference type="GO" id="GO:0003700">
    <property type="term" value="F:DNA-binding transcription factor activity"/>
    <property type="evidence" value="ECO:0007669"/>
    <property type="project" value="InterPro"/>
</dbReference>
<proteinExistence type="predicted"/>
<evidence type="ECO:0000259" key="7">
    <source>
        <dbReference type="PROSITE" id="PS51371"/>
    </source>
</evidence>
<dbReference type="InterPro" id="IPR000524">
    <property type="entry name" value="Tscrpt_reg_HTH_GntR"/>
</dbReference>
<evidence type="ECO:0000256" key="2">
    <source>
        <dbReference type="ARBA" id="ARBA00023122"/>
    </source>
</evidence>
<protein>
    <submittedName>
        <fullName evidence="8">CBS domain-containing protein</fullName>
    </submittedName>
</protein>
<keyword evidence="1" id="KW-0805">Transcription regulation</keyword>
<evidence type="ECO:0000256" key="5">
    <source>
        <dbReference type="PROSITE-ProRule" id="PRU00703"/>
    </source>
</evidence>
<dbReference type="InterPro" id="IPR028979">
    <property type="entry name" value="Ser_kin/Pase_Hpr-like_N_sf"/>
</dbReference>
<accession>A0A3A6PQH7</accession>
<comment type="caution">
    <text evidence="8">The sequence shown here is derived from an EMBL/GenBank/DDBJ whole genome shotgun (WGS) entry which is preliminary data.</text>
</comment>
<dbReference type="Gene3D" id="3.40.1390.20">
    <property type="entry name" value="HprK N-terminal domain-like"/>
    <property type="match status" value="1"/>
</dbReference>
<keyword evidence="9" id="KW-1185">Reference proteome</keyword>
<dbReference type="GO" id="GO:0003677">
    <property type="term" value="F:DNA binding"/>
    <property type="evidence" value="ECO:0007669"/>
    <property type="project" value="UniProtKB-KW"/>
</dbReference>
<dbReference type="InterPro" id="IPR036390">
    <property type="entry name" value="WH_DNA-bd_sf"/>
</dbReference>
<dbReference type="PROSITE" id="PS51371">
    <property type="entry name" value="CBS"/>
    <property type="match status" value="2"/>
</dbReference>
<dbReference type="SMART" id="SM00345">
    <property type="entry name" value="HTH_GNTR"/>
    <property type="match status" value="1"/>
</dbReference>
<dbReference type="InterPro" id="IPR000644">
    <property type="entry name" value="CBS_dom"/>
</dbReference>
<dbReference type="Pfam" id="PF03061">
    <property type="entry name" value="4HBT"/>
    <property type="match status" value="1"/>
</dbReference>
<dbReference type="PANTHER" id="PTHR43080:SF2">
    <property type="entry name" value="CBS DOMAIN-CONTAINING PROTEIN"/>
    <property type="match status" value="1"/>
</dbReference>
<feature type="compositionally biased region" description="Polar residues" evidence="6">
    <location>
        <begin position="12"/>
        <end position="23"/>
    </location>
</feature>
<dbReference type="AlphaFoldDB" id="A0A3A6PQH7"/>
<dbReference type="SMART" id="SM00116">
    <property type="entry name" value="CBS"/>
    <property type="match status" value="2"/>
</dbReference>
<dbReference type="CDD" id="cd04596">
    <property type="entry name" value="CBS_pair_DRTGG_assoc"/>
    <property type="match status" value="1"/>
</dbReference>
<dbReference type="Pfam" id="PF00392">
    <property type="entry name" value="GntR"/>
    <property type="match status" value="1"/>
</dbReference>
<evidence type="ECO:0000313" key="8">
    <source>
        <dbReference type="EMBL" id="RJX41856.1"/>
    </source>
</evidence>